<sequence length="185" mass="21543">MKQKDLRIVMPQRGDVVNEAEVLGASVWLWMHSERHRTLSLHHLNQMLLPVIRQGQYLLVFETDQPVFFFSWAYFDTAAEQRYLTDPEQLIDDADWSSGDRMWLIDWIAPFGHTHHMRYLLDEELLPHSCSRILCRSANGRRARVLQHRGRHVSLAEATSYFNARPLQFLNEKASVLAVTTGDQG</sequence>
<proteinExistence type="inferred from homology"/>
<accession>A0A558D2B6</accession>
<evidence type="ECO:0000256" key="1">
    <source>
        <dbReference type="ARBA" id="ARBA00005686"/>
    </source>
</evidence>
<keyword evidence="2" id="KW-0204">Cytolysis</keyword>
<dbReference type="PRINTS" id="PR01489">
    <property type="entry name" value="RTXTOXINC"/>
</dbReference>
<dbReference type="EMBL" id="VMRY01000036">
    <property type="protein sequence ID" value="TVT55150.1"/>
    <property type="molecule type" value="Genomic_DNA"/>
</dbReference>
<evidence type="ECO:0000313" key="3">
    <source>
        <dbReference type="EMBL" id="TVT55150.1"/>
    </source>
</evidence>
<dbReference type="GO" id="GO:0031640">
    <property type="term" value="P:killing of cells of another organism"/>
    <property type="evidence" value="ECO:0007669"/>
    <property type="project" value="UniProtKB-KW"/>
</dbReference>
<evidence type="ECO:0000313" key="4">
    <source>
        <dbReference type="Proteomes" id="UP000317355"/>
    </source>
</evidence>
<reference evidence="3 4" key="1">
    <citation type="submission" date="2019-07" db="EMBL/GenBank/DDBJ databases">
        <title>The pathways for chlorine oxyanion respiration interact through the shared metabolite chlorate.</title>
        <authorList>
            <person name="Barnum T.P."/>
            <person name="Cheng Y."/>
            <person name="Hill K.A."/>
            <person name="Lucas L.N."/>
            <person name="Carlson H.K."/>
            <person name="Coates J.D."/>
        </authorList>
    </citation>
    <scope>NUCLEOTIDE SEQUENCE [LARGE SCALE GENOMIC DNA]</scope>
    <source>
        <strain evidence="3">BK-3</strain>
    </source>
</reference>
<dbReference type="AlphaFoldDB" id="A0A558D2B6"/>
<keyword evidence="2" id="KW-0963">Cytoplasm</keyword>
<comment type="subcellular location">
    <subcellularLocation>
        <location evidence="2">Cytoplasm</location>
    </subcellularLocation>
</comment>
<protein>
    <recommendedName>
        <fullName evidence="2">RTX toxin-activating lysine-acyltransferase</fullName>
        <ecNumber evidence="2">2.3.1.-</ecNumber>
    </recommendedName>
</protein>
<comment type="similarity">
    <text evidence="1 2">Belongs to the RTX toxin acyltransferase family.</text>
</comment>
<dbReference type="GO" id="GO:0009404">
    <property type="term" value="P:toxin metabolic process"/>
    <property type="evidence" value="ECO:0007669"/>
    <property type="project" value="UniProtKB-UniRule"/>
</dbReference>
<comment type="function">
    <text evidence="2">Involved in fatty acylation of protoxin at internal lysine residues, thereby converting it to the active toxin.</text>
</comment>
<dbReference type="InterPro" id="IPR003996">
    <property type="entry name" value="RTX_toxin-activating_protC_bac"/>
</dbReference>
<dbReference type="GO" id="GO:0016746">
    <property type="term" value="F:acyltransferase activity"/>
    <property type="evidence" value="ECO:0007669"/>
    <property type="project" value="UniProtKB-UniRule"/>
</dbReference>
<comment type="caution">
    <text evidence="3">The sequence shown here is derived from an EMBL/GenBank/DDBJ whole genome shotgun (WGS) entry which is preliminary data.</text>
</comment>
<dbReference type="EC" id="2.3.1.-" evidence="2"/>
<dbReference type="Pfam" id="PF02794">
    <property type="entry name" value="HlyC"/>
    <property type="match status" value="1"/>
</dbReference>
<dbReference type="Proteomes" id="UP000317355">
    <property type="component" value="Unassembled WGS sequence"/>
</dbReference>
<name>A0A558D2B6_9GAMM</name>
<dbReference type="GO" id="GO:0005737">
    <property type="term" value="C:cytoplasm"/>
    <property type="evidence" value="ECO:0007669"/>
    <property type="project" value="UniProtKB-SubCell"/>
</dbReference>
<organism evidence="3 4">
    <name type="scientific">Sedimenticola thiotaurini</name>
    <dbReference type="NCBI Taxonomy" id="1543721"/>
    <lineage>
        <taxon>Bacteria</taxon>
        <taxon>Pseudomonadati</taxon>
        <taxon>Pseudomonadota</taxon>
        <taxon>Gammaproteobacteria</taxon>
        <taxon>Chromatiales</taxon>
        <taxon>Sedimenticolaceae</taxon>
        <taxon>Sedimenticola</taxon>
    </lineage>
</organism>
<keyword evidence="2 3" id="KW-0012">Acyltransferase</keyword>
<evidence type="ECO:0000256" key="2">
    <source>
        <dbReference type="RuleBase" id="RU368102"/>
    </source>
</evidence>
<keyword evidence="2 3" id="KW-0808">Transferase</keyword>
<gene>
    <name evidence="3" type="ORF">FHK82_08980</name>
</gene>